<dbReference type="EMBL" id="CM031827">
    <property type="protein sequence ID" value="KAG6723827.1"/>
    <property type="molecule type" value="Genomic_DNA"/>
</dbReference>
<organism evidence="2 3">
    <name type="scientific">Carya illinoinensis</name>
    <name type="common">Pecan</name>
    <dbReference type="NCBI Taxonomy" id="32201"/>
    <lineage>
        <taxon>Eukaryota</taxon>
        <taxon>Viridiplantae</taxon>
        <taxon>Streptophyta</taxon>
        <taxon>Embryophyta</taxon>
        <taxon>Tracheophyta</taxon>
        <taxon>Spermatophyta</taxon>
        <taxon>Magnoliopsida</taxon>
        <taxon>eudicotyledons</taxon>
        <taxon>Gunneridae</taxon>
        <taxon>Pentapetalae</taxon>
        <taxon>rosids</taxon>
        <taxon>fabids</taxon>
        <taxon>Fagales</taxon>
        <taxon>Juglandaceae</taxon>
        <taxon>Carya</taxon>
    </lineage>
</organism>
<evidence type="ECO:0000313" key="2">
    <source>
        <dbReference type="EMBL" id="KAG6723827.1"/>
    </source>
</evidence>
<keyword evidence="1" id="KW-1133">Transmembrane helix</keyword>
<evidence type="ECO:0000313" key="3">
    <source>
        <dbReference type="Proteomes" id="UP000811246"/>
    </source>
</evidence>
<dbReference type="AlphaFoldDB" id="A0A922FNW6"/>
<name>A0A922FNW6_CARIL</name>
<evidence type="ECO:0000256" key="1">
    <source>
        <dbReference type="SAM" id="Phobius"/>
    </source>
</evidence>
<keyword evidence="1" id="KW-0472">Membrane</keyword>
<comment type="caution">
    <text evidence="2">The sequence shown here is derived from an EMBL/GenBank/DDBJ whole genome shotgun (WGS) entry which is preliminary data.</text>
</comment>
<gene>
    <name evidence="2" type="ORF">I3842_03G226600</name>
</gene>
<sequence length="85" mass="9895">MNLLKWGFPFSQAPPQRSKLLIHRPETHLYLFSSVFLFSGSGFLLSWQYRELIDLGCMGLARVNFFILLAPGMTFFWGFLFVPVF</sequence>
<protein>
    <submittedName>
        <fullName evidence="2">Uncharacterized protein</fullName>
    </submittedName>
</protein>
<reference evidence="2" key="1">
    <citation type="submission" date="2021-01" db="EMBL/GenBank/DDBJ databases">
        <authorList>
            <person name="Lovell J.T."/>
            <person name="Bentley N."/>
            <person name="Bhattarai G."/>
            <person name="Jenkins J.W."/>
            <person name="Sreedasyam A."/>
            <person name="Alarcon Y."/>
            <person name="Bock C."/>
            <person name="Boston L."/>
            <person name="Carlson J."/>
            <person name="Cervantes K."/>
            <person name="Clermont K."/>
            <person name="Krom N."/>
            <person name="Kubenka K."/>
            <person name="Mamidi S."/>
            <person name="Mattison C."/>
            <person name="Monteros M."/>
            <person name="Pisani C."/>
            <person name="Plott C."/>
            <person name="Rajasekar S."/>
            <person name="Rhein H.S."/>
            <person name="Rohla C."/>
            <person name="Song M."/>
            <person name="Hilaire R.S."/>
            <person name="Shu S."/>
            <person name="Wells L."/>
            <person name="Wang X."/>
            <person name="Webber J."/>
            <person name="Heerema R.J."/>
            <person name="Klein P."/>
            <person name="Conner P."/>
            <person name="Grauke L."/>
            <person name="Grimwood J."/>
            <person name="Schmutz J."/>
            <person name="Randall J.J."/>
        </authorList>
    </citation>
    <scope>NUCLEOTIDE SEQUENCE</scope>
    <source>
        <tissue evidence="2">Leaf</tissue>
    </source>
</reference>
<proteinExistence type="predicted"/>
<dbReference type="Proteomes" id="UP000811246">
    <property type="component" value="Chromosome 3"/>
</dbReference>
<feature type="transmembrane region" description="Helical" evidence="1">
    <location>
        <begin position="59"/>
        <end position="82"/>
    </location>
</feature>
<feature type="transmembrane region" description="Helical" evidence="1">
    <location>
        <begin position="29"/>
        <end position="47"/>
    </location>
</feature>
<accession>A0A922FNW6</accession>
<keyword evidence="1" id="KW-0812">Transmembrane</keyword>